<dbReference type="InterPro" id="IPR036291">
    <property type="entry name" value="NAD(P)-bd_dom_sf"/>
</dbReference>
<dbReference type="Pfam" id="PF00479">
    <property type="entry name" value="G6PD_N"/>
    <property type="match status" value="1"/>
</dbReference>
<reference evidence="9" key="1">
    <citation type="journal article" date="2013" name="Science">
        <title>The Amborella genome and the evolution of flowering plants.</title>
        <authorList>
            <consortium name="Amborella Genome Project"/>
        </authorList>
    </citation>
    <scope>NUCLEOTIDE SEQUENCE [LARGE SCALE GENOMIC DNA]</scope>
</reference>
<evidence type="ECO:0000313" key="9">
    <source>
        <dbReference type="Proteomes" id="UP000017836"/>
    </source>
</evidence>
<gene>
    <name evidence="8" type="ORF">AMTR_s00003p00202580</name>
</gene>
<keyword evidence="5" id="KW-0560">Oxidoreductase</keyword>
<keyword evidence="3 5" id="KW-0521">NADP</keyword>
<evidence type="ECO:0000256" key="3">
    <source>
        <dbReference type="ARBA" id="ARBA00022857"/>
    </source>
</evidence>
<accession>W1P5T7</accession>
<comment type="function">
    <text evidence="5">Catalyzes the rate-limiting step of the oxidative pentose-phosphate pathway, which represents a route for the dissimilation of carbohydrates besides glycolysis.</text>
</comment>
<evidence type="ECO:0000259" key="7">
    <source>
        <dbReference type="Pfam" id="PF02781"/>
    </source>
</evidence>
<feature type="domain" description="Glucose-6-phosphate dehydrogenase NAD-binding" evidence="6">
    <location>
        <begin position="99"/>
        <end position="277"/>
    </location>
</feature>
<sequence length="568" mass="63962">MMPSGSDIQQKEDLLHKVVLSLSCEEQEPEEVHTSRAVLNDSNEQVSIETSQITDRSVLSDPSSVPGSFDSIGGVPSSLPENEYHSYHRHGTPSLSIAVIGATGELARNKVFPALFALYYSGFLPENVSIFGYSRKQLTDEDLRSMIAGTLTCRVDHQANCGDKMDAFLKSTYYLNGGYDNKVGMANLNSRMKHTEDGSEANRIFYLSVPQEALLDVALSLADSAQSKHGWNRVIIEKPFGFDAQSSYNLTHTLLSKYKEEQIYRIDHLLGRDLIENLTVLRFSNLVFEPLWSRTYIRNVQVILSEDWGIEKSGRYFDGYGIIRDIVHSHILQLIALFAMEPPVSLDGEDIRNEKVKVLRSIRKLGLDDVVLGQYKASATDKTDIYLNSLTPTFFAAALYIDNARWDGVPFLIKAGMGLIKHRVEIRIQFHHVPGNLYRDRIGHNIDLATNELILRDQPDEAILVKINNKVPGLGLQLDTSELNLLYRDKYNVEIPDSYEHLLLDVIDGDNHLFLRGDELEAAWSILSPILREMDDKKVSPELYQFGGRGPLGAYYLGANHGVRWADD</sequence>
<proteinExistence type="inferred from homology"/>
<evidence type="ECO:0000256" key="1">
    <source>
        <dbReference type="ARBA" id="ARBA00009975"/>
    </source>
</evidence>
<evidence type="ECO:0000256" key="5">
    <source>
        <dbReference type="RuleBase" id="RU362120"/>
    </source>
</evidence>
<dbReference type="Pfam" id="PF02781">
    <property type="entry name" value="G6PD_C"/>
    <property type="match status" value="1"/>
</dbReference>
<keyword evidence="9" id="KW-1185">Reference proteome</keyword>
<keyword evidence="2 5" id="KW-0313">Glucose metabolism</keyword>
<comment type="similarity">
    <text evidence="1 5">Belongs to the glucose-6-phosphate dehydrogenase family.</text>
</comment>
<feature type="domain" description="Glucose-6-phosphate dehydrogenase C-terminal" evidence="7">
    <location>
        <begin position="280"/>
        <end position="565"/>
    </location>
</feature>
<evidence type="ECO:0000256" key="4">
    <source>
        <dbReference type="ARBA" id="ARBA00023277"/>
    </source>
</evidence>
<dbReference type="NCBIfam" id="TIGR00871">
    <property type="entry name" value="zwf"/>
    <property type="match status" value="1"/>
</dbReference>
<name>W1P5T7_AMBTC</name>
<dbReference type="GO" id="GO:0050661">
    <property type="term" value="F:NADP binding"/>
    <property type="evidence" value="ECO:0007669"/>
    <property type="project" value="InterPro"/>
</dbReference>
<dbReference type="FunFam" id="3.30.360.10:FF:000018">
    <property type="entry name" value="Glucose-6-phosphate 1-dehydrogenase"/>
    <property type="match status" value="1"/>
</dbReference>
<dbReference type="GO" id="GO:0006098">
    <property type="term" value="P:pentose-phosphate shunt"/>
    <property type="evidence" value="ECO:0007669"/>
    <property type="project" value="UniProtKB-UniPathway"/>
</dbReference>
<keyword evidence="4 5" id="KW-0119">Carbohydrate metabolism</keyword>
<evidence type="ECO:0000313" key="8">
    <source>
        <dbReference type="EMBL" id="ERN03268.1"/>
    </source>
</evidence>
<dbReference type="InterPro" id="IPR022674">
    <property type="entry name" value="G6P_DH_NAD-bd"/>
</dbReference>
<evidence type="ECO:0000259" key="6">
    <source>
        <dbReference type="Pfam" id="PF00479"/>
    </source>
</evidence>
<dbReference type="Gramene" id="ERN03268">
    <property type="protein sequence ID" value="ERN03268"/>
    <property type="gene ID" value="AMTR_s00003p00202580"/>
</dbReference>
<dbReference type="InterPro" id="IPR022675">
    <property type="entry name" value="G6P_DH_C"/>
</dbReference>
<dbReference type="PANTHER" id="PTHR23429">
    <property type="entry name" value="GLUCOSE-6-PHOSPHATE 1-DEHYDROGENASE G6PD"/>
    <property type="match status" value="1"/>
</dbReference>
<dbReference type="HOGENOM" id="CLU_013524_2_3_1"/>
<evidence type="ECO:0000256" key="2">
    <source>
        <dbReference type="ARBA" id="ARBA00022526"/>
    </source>
</evidence>
<comment type="pathway">
    <text evidence="5">Carbohydrate degradation; pentose phosphate pathway; D-ribulose 5-phosphate from D-glucose 6-phosphate (oxidative stage): step 1/3.</text>
</comment>
<dbReference type="PIRSF" id="PIRSF000110">
    <property type="entry name" value="G6PD"/>
    <property type="match status" value="1"/>
</dbReference>
<dbReference type="EC" id="1.1.1.49" evidence="5"/>
<dbReference type="Gene3D" id="3.40.50.720">
    <property type="entry name" value="NAD(P)-binding Rossmann-like Domain"/>
    <property type="match status" value="1"/>
</dbReference>
<dbReference type="PANTHER" id="PTHR23429:SF4">
    <property type="entry name" value="INACTIVE GLUCOSE-6-PHOSPHATE 1-DEHYDROGENASE 4, CHLOROPLASTIC"/>
    <property type="match status" value="1"/>
</dbReference>
<dbReference type="Gene3D" id="3.30.360.10">
    <property type="entry name" value="Dihydrodipicolinate Reductase, domain 2"/>
    <property type="match status" value="1"/>
</dbReference>
<dbReference type="SUPFAM" id="SSF55347">
    <property type="entry name" value="Glyceraldehyde-3-phosphate dehydrogenase-like, C-terminal domain"/>
    <property type="match status" value="1"/>
</dbReference>
<dbReference type="Proteomes" id="UP000017836">
    <property type="component" value="Unassembled WGS sequence"/>
</dbReference>
<protein>
    <recommendedName>
        <fullName evidence="5">Glucose-6-phosphate 1-dehydrogenase</fullName>
        <ecNumber evidence="5">1.1.1.49</ecNumber>
    </recommendedName>
</protein>
<dbReference type="HAMAP" id="MF_00966">
    <property type="entry name" value="G6PD"/>
    <property type="match status" value="1"/>
</dbReference>
<dbReference type="GO" id="GO:0004345">
    <property type="term" value="F:glucose-6-phosphate dehydrogenase activity"/>
    <property type="evidence" value="ECO:0007669"/>
    <property type="project" value="UniProtKB-EC"/>
</dbReference>
<dbReference type="GO" id="GO:0006006">
    <property type="term" value="P:glucose metabolic process"/>
    <property type="evidence" value="ECO:0007669"/>
    <property type="project" value="UniProtKB-KW"/>
</dbReference>
<dbReference type="EMBL" id="KI394358">
    <property type="protein sequence ID" value="ERN03268.1"/>
    <property type="molecule type" value="Genomic_DNA"/>
</dbReference>
<dbReference type="InterPro" id="IPR001282">
    <property type="entry name" value="G6P_DH"/>
</dbReference>
<dbReference type="SUPFAM" id="SSF51735">
    <property type="entry name" value="NAD(P)-binding Rossmann-fold domains"/>
    <property type="match status" value="1"/>
</dbReference>
<dbReference type="eggNOG" id="KOG0563">
    <property type="taxonomic scope" value="Eukaryota"/>
</dbReference>
<comment type="catalytic activity">
    <reaction evidence="5">
        <text>D-glucose 6-phosphate + NADP(+) = 6-phospho-D-glucono-1,5-lactone + NADPH + H(+)</text>
        <dbReference type="Rhea" id="RHEA:15841"/>
        <dbReference type="ChEBI" id="CHEBI:15378"/>
        <dbReference type="ChEBI" id="CHEBI:57783"/>
        <dbReference type="ChEBI" id="CHEBI:57955"/>
        <dbReference type="ChEBI" id="CHEBI:58349"/>
        <dbReference type="ChEBI" id="CHEBI:61548"/>
        <dbReference type="EC" id="1.1.1.49"/>
    </reaction>
</comment>
<dbReference type="PRINTS" id="PR00079">
    <property type="entry name" value="G6PDHDRGNASE"/>
</dbReference>
<dbReference type="UniPathway" id="UPA00115">
    <property type="reaction ID" value="UER00408"/>
</dbReference>
<dbReference type="STRING" id="13333.W1P5T7"/>
<organism evidence="8 9">
    <name type="scientific">Amborella trichopoda</name>
    <dbReference type="NCBI Taxonomy" id="13333"/>
    <lineage>
        <taxon>Eukaryota</taxon>
        <taxon>Viridiplantae</taxon>
        <taxon>Streptophyta</taxon>
        <taxon>Embryophyta</taxon>
        <taxon>Tracheophyta</taxon>
        <taxon>Spermatophyta</taxon>
        <taxon>Magnoliopsida</taxon>
        <taxon>Amborellales</taxon>
        <taxon>Amborellaceae</taxon>
        <taxon>Amborella</taxon>
    </lineage>
</organism>
<dbReference type="OMA" id="MLEPLWN"/>
<dbReference type="AlphaFoldDB" id="W1P5T7"/>